<sequence length="218" mass="25010">MQELIDAYQMIDGKSIDESPLYDPSNPFENRDPRLSQTIAWVGKPWRNRIASAADFHQTGYAFIKYTEYNATSTGTINNSDIPYVVLRYADVLLMYAEAVNELEGPVKSVYNAVNEVRGRESVNMPPLPLNLSKEQMREAIQLERRIEMAGEDDYFYAIRRWKTVEKLMNGSVHTSSIPPYSGAVIETRTFNPDRDYLWPIPYTEIDLNPNLAQNPGY</sequence>
<dbReference type="InterPro" id="IPR011990">
    <property type="entry name" value="TPR-like_helical_dom_sf"/>
</dbReference>
<dbReference type="EMBL" id="VSSQ01062358">
    <property type="protein sequence ID" value="MPN15549.1"/>
    <property type="molecule type" value="Genomic_DNA"/>
</dbReference>
<gene>
    <name evidence="6" type="ORF">SDC9_162883</name>
</gene>
<keyword evidence="4" id="KW-0998">Cell outer membrane</keyword>
<dbReference type="SUPFAM" id="SSF48452">
    <property type="entry name" value="TPR-like"/>
    <property type="match status" value="1"/>
</dbReference>
<name>A0A645FQA7_9ZZZZ</name>
<keyword evidence="2" id="KW-0732">Signal</keyword>
<evidence type="ECO:0000256" key="3">
    <source>
        <dbReference type="ARBA" id="ARBA00023136"/>
    </source>
</evidence>
<evidence type="ECO:0000256" key="1">
    <source>
        <dbReference type="ARBA" id="ARBA00004442"/>
    </source>
</evidence>
<comment type="caution">
    <text evidence="6">The sequence shown here is derived from an EMBL/GenBank/DDBJ whole genome shotgun (WGS) entry which is preliminary data.</text>
</comment>
<dbReference type="Pfam" id="PF07980">
    <property type="entry name" value="SusD_RagB"/>
    <property type="match status" value="1"/>
</dbReference>
<evidence type="ECO:0000256" key="4">
    <source>
        <dbReference type="ARBA" id="ARBA00023237"/>
    </source>
</evidence>
<reference evidence="6" key="1">
    <citation type="submission" date="2019-08" db="EMBL/GenBank/DDBJ databases">
        <authorList>
            <person name="Kucharzyk K."/>
            <person name="Murdoch R.W."/>
            <person name="Higgins S."/>
            <person name="Loffler F."/>
        </authorList>
    </citation>
    <scope>NUCLEOTIDE SEQUENCE</scope>
</reference>
<dbReference type="GO" id="GO:0009279">
    <property type="term" value="C:cell outer membrane"/>
    <property type="evidence" value="ECO:0007669"/>
    <property type="project" value="UniProtKB-SubCell"/>
</dbReference>
<organism evidence="6">
    <name type="scientific">bioreactor metagenome</name>
    <dbReference type="NCBI Taxonomy" id="1076179"/>
    <lineage>
        <taxon>unclassified sequences</taxon>
        <taxon>metagenomes</taxon>
        <taxon>ecological metagenomes</taxon>
    </lineage>
</organism>
<accession>A0A645FQA7</accession>
<keyword evidence="3" id="KW-0472">Membrane</keyword>
<dbReference type="AlphaFoldDB" id="A0A645FQA7"/>
<dbReference type="InterPro" id="IPR012944">
    <property type="entry name" value="SusD_RagB_dom"/>
</dbReference>
<comment type="subcellular location">
    <subcellularLocation>
        <location evidence="1">Cell outer membrane</location>
    </subcellularLocation>
</comment>
<evidence type="ECO:0000313" key="6">
    <source>
        <dbReference type="EMBL" id="MPN15549.1"/>
    </source>
</evidence>
<proteinExistence type="predicted"/>
<protein>
    <recommendedName>
        <fullName evidence="5">RagB/SusD domain-containing protein</fullName>
    </recommendedName>
</protein>
<feature type="domain" description="RagB/SusD" evidence="5">
    <location>
        <begin position="2"/>
        <end position="218"/>
    </location>
</feature>
<evidence type="ECO:0000256" key="2">
    <source>
        <dbReference type="ARBA" id="ARBA00022729"/>
    </source>
</evidence>
<dbReference type="Gene3D" id="1.25.40.390">
    <property type="match status" value="1"/>
</dbReference>
<evidence type="ECO:0000259" key="5">
    <source>
        <dbReference type="Pfam" id="PF07980"/>
    </source>
</evidence>